<dbReference type="AlphaFoldDB" id="A0AAD5LZQ1"/>
<evidence type="ECO:0000259" key="1">
    <source>
        <dbReference type="Pfam" id="PF17906"/>
    </source>
</evidence>
<sequence>MNARLLVHQTVYHLPTQPSKWKFKEGNHLLLHFHNQLGVIIFEAHLKICKAYGDEIQDVRAVQRWLKTFCEEGDRLADEPREARP</sequence>
<name>A0AAD5LZQ1_PARTN</name>
<organism evidence="2 3">
    <name type="scientific">Parelaphostrongylus tenuis</name>
    <name type="common">Meningeal worm</name>
    <dbReference type="NCBI Taxonomy" id="148309"/>
    <lineage>
        <taxon>Eukaryota</taxon>
        <taxon>Metazoa</taxon>
        <taxon>Ecdysozoa</taxon>
        <taxon>Nematoda</taxon>
        <taxon>Chromadorea</taxon>
        <taxon>Rhabditida</taxon>
        <taxon>Rhabditina</taxon>
        <taxon>Rhabditomorpha</taxon>
        <taxon>Strongyloidea</taxon>
        <taxon>Metastrongylidae</taxon>
        <taxon>Parelaphostrongylus</taxon>
    </lineage>
</organism>
<reference evidence="2" key="1">
    <citation type="submission" date="2021-06" db="EMBL/GenBank/DDBJ databases">
        <title>Parelaphostrongylus tenuis whole genome reference sequence.</title>
        <authorList>
            <person name="Garwood T.J."/>
            <person name="Larsen P.A."/>
            <person name="Fountain-Jones N.M."/>
            <person name="Garbe J.R."/>
            <person name="Macchietto M.G."/>
            <person name="Kania S.A."/>
            <person name="Gerhold R.W."/>
            <person name="Richards J.E."/>
            <person name="Wolf T.M."/>
        </authorList>
    </citation>
    <scope>NUCLEOTIDE SEQUENCE</scope>
    <source>
        <strain evidence="2">MNPRO001-30</strain>
        <tissue evidence="2">Meninges</tissue>
    </source>
</reference>
<dbReference type="InterPro" id="IPR041426">
    <property type="entry name" value="Mos1_HTH"/>
</dbReference>
<protein>
    <recommendedName>
        <fullName evidence="1">Mos1 transposase HTH domain-containing protein</fullName>
    </recommendedName>
</protein>
<evidence type="ECO:0000313" key="3">
    <source>
        <dbReference type="Proteomes" id="UP001196413"/>
    </source>
</evidence>
<dbReference type="EMBL" id="JAHQIW010000303">
    <property type="protein sequence ID" value="KAJ1347343.1"/>
    <property type="molecule type" value="Genomic_DNA"/>
</dbReference>
<accession>A0AAD5LZQ1</accession>
<feature type="domain" description="Mos1 transposase HTH" evidence="1">
    <location>
        <begin position="31"/>
        <end position="69"/>
    </location>
</feature>
<gene>
    <name evidence="2" type="ORF">KIN20_002379</name>
</gene>
<dbReference type="Pfam" id="PF17906">
    <property type="entry name" value="HTH_48"/>
    <property type="match status" value="1"/>
</dbReference>
<keyword evidence="3" id="KW-1185">Reference proteome</keyword>
<dbReference type="Proteomes" id="UP001196413">
    <property type="component" value="Unassembled WGS sequence"/>
</dbReference>
<comment type="caution">
    <text evidence="2">The sequence shown here is derived from an EMBL/GenBank/DDBJ whole genome shotgun (WGS) entry which is preliminary data.</text>
</comment>
<proteinExistence type="predicted"/>
<evidence type="ECO:0000313" key="2">
    <source>
        <dbReference type="EMBL" id="KAJ1347343.1"/>
    </source>
</evidence>